<dbReference type="InterPro" id="IPR050707">
    <property type="entry name" value="HTH_MetabolicPath_Reg"/>
</dbReference>
<keyword evidence="7" id="KW-1185">Reference proteome</keyword>
<evidence type="ECO:0000259" key="5">
    <source>
        <dbReference type="PROSITE" id="PS51078"/>
    </source>
</evidence>
<dbReference type="SUPFAM" id="SSF55781">
    <property type="entry name" value="GAF domain-like"/>
    <property type="match status" value="1"/>
</dbReference>
<protein>
    <submittedName>
        <fullName evidence="6">IclR family transcriptional regulator</fullName>
    </submittedName>
</protein>
<dbReference type="Gene3D" id="1.10.10.10">
    <property type="entry name" value="Winged helix-like DNA-binding domain superfamily/Winged helix DNA-binding domain"/>
    <property type="match status" value="1"/>
</dbReference>
<gene>
    <name evidence="6" type="ORF">QO033_06505</name>
</gene>
<dbReference type="SUPFAM" id="SSF46785">
    <property type="entry name" value="Winged helix' DNA-binding domain"/>
    <property type="match status" value="1"/>
</dbReference>
<comment type="caution">
    <text evidence="6">The sequence shown here is derived from an EMBL/GenBank/DDBJ whole genome shotgun (WGS) entry which is preliminary data.</text>
</comment>
<feature type="domain" description="IclR-ED" evidence="5">
    <location>
        <begin position="65"/>
        <end position="246"/>
    </location>
</feature>
<dbReference type="SMART" id="SM00346">
    <property type="entry name" value="HTH_ICLR"/>
    <property type="match status" value="1"/>
</dbReference>
<evidence type="ECO:0000313" key="6">
    <source>
        <dbReference type="EMBL" id="MDK3017321.1"/>
    </source>
</evidence>
<dbReference type="InterPro" id="IPR036388">
    <property type="entry name" value="WH-like_DNA-bd_sf"/>
</dbReference>
<dbReference type="InterPro" id="IPR005471">
    <property type="entry name" value="Tscrpt_reg_IclR_N"/>
</dbReference>
<evidence type="ECO:0000313" key="7">
    <source>
        <dbReference type="Proteomes" id="UP001243757"/>
    </source>
</evidence>
<evidence type="ECO:0000256" key="2">
    <source>
        <dbReference type="ARBA" id="ARBA00023125"/>
    </source>
</evidence>
<dbReference type="Proteomes" id="UP001243757">
    <property type="component" value="Unassembled WGS sequence"/>
</dbReference>
<organism evidence="6 7">
    <name type="scientific">Pseudodonghicola flavimaris</name>
    <dbReference type="NCBI Taxonomy" id="3050036"/>
    <lineage>
        <taxon>Bacteria</taxon>
        <taxon>Pseudomonadati</taxon>
        <taxon>Pseudomonadota</taxon>
        <taxon>Alphaproteobacteria</taxon>
        <taxon>Rhodobacterales</taxon>
        <taxon>Paracoccaceae</taxon>
        <taxon>Pseudodonghicola</taxon>
    </lineage>
</organism>
<reference evidence="6 7" key="1">
    <citation type="submission" date="2023-05" db="EMBL/GenBank/DDBJ databases">
        <title>Pseudodonghicola sp. nov.</title>
        <authorList>
            <person name="Huang J."/>
        </authorList>
    </citation>
    <scope>NUCLEOTIDE SEQUENCE [LARGE SCALE GENOMIC DNA]</scope>
    <source>
        <strain evidence="6 7">IC7</strain>
    </source>
</reference>
<dbReference type="InterPro" id="IPR029016">
    <property type="entry name" value="GAF-like_dom_sf"/>
</dbReference>
<keyword evidence="1" id="KW-0805">Transcription regulation</keyword>
<dbReference type="RefSeq" id="WP_284480141.1">
    <property type="nucleotide sequence ID" value="NZ_JASNJD010000004.1"/>
</dbReference>
<dbReference type="Pfam" id="PF01614">
    <property type="entry name" value="IclR_C"/>
    <property type="match status" value="1"/>
</dbReference>
<dbReference type="PANTHER" id="PTHR30136:SF24">
    <property type="entry name" value="HTH-TYPE TRANSCRIPTIONAL REPRESSOR ALLR"/>
    <property type="match status" value="1"/>
</dbReference>
<dbReference type="PROSITE" id="PS51078">
    <property type="entry name" value="ICLR_ED"/>
    <property type="match status" value="1"/>
</dbReference>
<keyword evidence="2" id="KW-0238">DNA-binding</keyword>
<dbReference type="EMBL" id="JASNJD010000004">
    <property type="protein sequence ID" value="MDK3017321.1"/>
    <property type="molecule type" value="Genomic_DNA"/>
</dbReference>
<dbReference type="Pfam" id="PF09339">
    <property type="entry name" value="HTH_IclR"/>
    <property type="match status" value="1"/>
</dbReference>
<evidence type="ECO:0000259" key="4">
    <source>
        <dbReference type="PROSITE" id="PS51077"/>
    </source>
</evidence>
<dbReference type="PANTHER" id="PTHR30136">
    <property type="entry name" value="HELIX-TURN-HELIX TRANSCRIPTIONAL REGULATOR, ICLR FAMILY"/>
    <property type="match status" value="1"/>
</dbReference>
<sequence>MSGTVGKALRLLELLSTYDAPVRLSELSRDAQMNKSTAYRMLESLRNLGYVQQDEPNGRYMITTKMWQIGVRAFQRLDIRNMARPYLDTLARETDEPAVLAIIEGNDVVIVDRAASSQAIQTVSQIGSRTPIHCSSLGKAFLMVETEERLQMLKRPLQQFTPKTLTRLADLRANVEAAREAGIATAFDEFDEGVSGVSAPILGSDGKVHCTIGITLPTARADGETFEACKAIVRQQADLFSAQLGYEPR</sequence>
<dbReference type="PROSITE" id="PS51077">
    <property type="entry name" value="HTH_ICLR"/>
    <property type="match status" value="1"/>
</dbReference>
<dbReference type="InterPro" id="IPR014757">
    <property type="entry name" value="Tscrpt_reg_IclR_C"/>
</dbReference>
<feature type="domain" description="HTH iclR-type" evidence="4">
    <location>
        <begin position="2"/>
        <end position="64"/>
    </location>
</feature>
<name>A0ABT7EYA3_9RHOB</name>
<accession>A0ABT7EYA3</accession>
<evidence type="ECO:0000256" key="1">
    <source>
        <dbReference type="ARBA" id="ARBA00023015"/>
    </source>
</evidence>
<evidence type="ECO:0000256" key="3">
    <source>
        <dbReference type="ARBA" id="ARBA00023163"/>
    </source>
</evidence>
<dbReference type="InterPro" id="IPR036390">
    <property type="entry name" value="WH_DNA-bd_sf"/>
</dbReference>
<keyword evidence="3" id="KW-0804">Transcription</keyword>
<proteinExistence type="predicted"/>
<dbReference type="Gene3D" id="3.30.450.40">
    <property type="match status" value="1"/>
</dbReference>